<evidence type="ECO:0000313" key="1">
    <source>
        <dbReference type="Proteomes" id="UP000887579"/>
    </source>
</evidence>
<reference evidence="2" key="1">
    <citation type="submission" date="2022-11" db="UniProtKB">
        <authorList>
            <consortium name="WormBaseParasite"/>
        </authorList>
    </citation>
    <scope>IDENTIFICATION</scope>
</reference>
<name>A0AC34GB91_9BILA</name>
<dbReference type="Proteomes" id="UP000887579">
    <property type="component" value="Unplaced"/>
</dbReference>
<organism evidence="1 2">
    <name type="scientific">Panagrolaimus sp. ES5</name>
    <dbReference type="NCBI Taxonomy" id="591445"/>
    <lineage>
        <taxon>Eukaryota</taxon>
        <taxon>Metazoa</taxon>
        <taxon>Ecdysozoa</taxon>
        <taxon>Nematoda</taxon>
        <taxon>Chromadorea</taxon>
        <taxon>Rhabditida</taxon>
        <taxon>Tylenchina</taxon>
        <taxon>Panagrolaimomorpha</taxon>
        <taxon>Panagrolaimoidea</taxon>
        <taxon>Panagrolaimidae</taxon>
        <taxon>Panagrolaimus</taxon>
    </lineage>
</organism>
<evidence type="ECO:0000313" key="2">
    <source>
        <dbReference type="WBParaSite" id="ES5_v2.g26977.t1"/>
    </source>
</evidence>
<proteinExistence type="predicted"/>
<protein>
    <submittedName>
        <fullName evidence="2">Uncharacterized protein</fullName>
    </submittedName>
</protein>
<dbReference type="WBParaSite" id="ES5_v2.g26977.t1">
    <property type="protein sequence ID" value="ES5_v2.g26977.t1"/>
    <property type="gene ID" value="ES5_v2.g26977"/>
</dbReference>
<sequence length="137" mass="15275">MTEKKILKRQRVSSSEDSDSDEAAAGVVVKKEAKKKYEPPVDPVSDEIKMLFYQLSDPKEKERMEAVKAFAALEVRLNSEQEIYVMKRLAAGCAAGGRASRLGYPPVLACRLKKSATKFTIEQLEEIVNEKLPVDGK</sequence>
<accession>A0AC34GB91</accession>